<sequence length="508" mass="55438">MTHFNLENELNSILRMDAPITKGPSMRWQKKTEENDNNVSVSSSAVNVSTSKTPMKNLNRSTSGQPKTPSAGSSGKTPKSGGKNKTPGGHRPKTPGGADRFIPNRSSTQFELGHFKIMNEGKEAESDQLMSPSQQEYQRVMSQNLNDGDIASNRIISFKSKAPSAPEGYQSNLRVLYSTCKTPSGSVKKTTTHLNLLDWSVNNHLAVCLGPSVYLWNAANGEINQLLQLENPEEYVGAVSWIKEGNYLAVGTSTGEVQLWDVANTKRLRNMTGHAARVGSLSWNSYIVSSGSRSGNIHHHDVRVAQHHVGTLAGHTQEVCGLKWSPDGKYLASGGNDNLLNVWPSLITNSGSECQPIHSFSQHQAAVKALAWCPWQSSVLASGGGTADRHIRFWNCNTGACLNSVDTKSQVCALLWSSDYKELISSHGFALNQLTIWKYPTMTKVSELIGHTARVLHMAMSPDGSTVVSAGADETLRLWKCFAVDEKKKKAQQSASKEKRSAIAMTMR</sequence>
<feature type="repeat" description="WD" evidence="7">
    <location>
        <begin position="229"/>
        <end position="270"/>
    </location>
</feature>
<dbReference type="PANTHER" id="PTHR19918:SF8">
    <property type="entry name" value="FI02843P"/>
    <property type="match status" value="1"/>
</dbReference>
<feature type="compositionally biased region" description="Polar residues" evidence="8">
    <location>
        <begin position="52"/>
        <end position="68"/>
    </location>
</feature>
<comment type="caution">
    <text evidence="10">The sequence shown here is derived from an EMBL/GenBank/DDBJ whole genome shotgun (WGS) entry which is preliminary data.</text>
</comment>
<evidence type="ECO:0000256" key="6">
    <source>
        <dbReference type="ARBA" id="ARBA00023306"/>
    </source>
</evidence>
<dbReference type="Pfam" id="PF24807">
    <property type="entry name" value="WD40_CDC20-Fz"/>
    <property type="match status" value="1"/>
</dbReference>
<keyword evidence="4" id="KW-0677">Repeat</keyword>
<keyword evidence="6" id="KW-0131">Cell cycle</keyword>
<dbReference type="Gene3D" id="2.130.10.10">
    <property type="entry name" value="YVTN repeat-like/Quinoprotein amine dehydrogenase"/>
    <property type="match status" value="1"/>
</dbReference>
<dbReference type="SUPFAM" id="SSF50978">
    <property type="entry name" value="WD40 repeat-like"/>
    <property type="match status" value="1"/>
</dbReference>
<evidence type="ECO:0000256" key="8">
    <source>
        <dbReference type="SAM" id="MobiDB-lite"/>
    </source>
</evidence>
<dbReference type="InterPro" id="IPR015943">
    <property type="entry name" value="WD40/YVTN_repeat-like_dom_sf"/>
</dbReference>
<dbReference type="InterPro" id="IPR036322">
    <property type="entry name" value="WD40_repeat_dom_sf"/>
</dbReference>
<dbReference type="PROSITE" id="PS50294">
    <property type="entry name" value="WD_REPEATS_REGION"/>
    <property type="match status" value="2"/>
</dbReference>
<feature type="repeat" description="WD" evidence="7">
    <location>
        <begin position="448"/>
        <end position="480"/>
    </location>
</feature>
<name>A0ABQ9ET20_TEGGR</name>
<evidence type="ECO:0000256" key="3">
    <source>
        <dbReference type="ARBA" id="ARBA00022618"/>
    </source>
</evidence>
<evidence type="ECO:0000256" key="2">
    <source>
        <dbReference type="ARBA" id="ARBA00022574"/>
    </source>
</evidence>
<evidence type="ECO:0000256" key="7">
    <source>
        <dbReference type="PROSITE-ProRule" id="PRU00221"/>
    </source>
</evidence>
<evidence type="ECO:0000313" key="11">
    <source>
        <dbReference type="Proteomes" id="UP001217089"/>
    </source>
</evidence>
<proteinExistence type="inferred from homology"/>
<keyword evidence="2 7" id="KW-0853">WD repeat</keyword>
<keyword evidence="11" id="KW-1185">Reference proteome</keyword>
<keyword evidence="5" id="KW-0498">Mitosis</keyword>
<feature type="compositionally biased region" description="Low complexity" evidence="8">
    <location>
        <begin position="69"/>
        <end position="87"/>
    </location>
</feature>
<feature type="region of interest" description="Disordered" evidence="8">
    <location>
        <begin position="17"/>
        <end position="104"/>
    </location>
</feature>
<comment type="similarity">
    <text evidence="1">Belongs to the WD repeat CDC20/Fizzy family.</text>
</comment>
<dbReference type="EMBL" id="JARBDR010000813">
    <property type="protein sequence ID" value="KAJ8306540.1"/>
    <property type="molecule type" value="Genomic_DNA"/>
</dbReference>
<accession>A0ABQ9ET20</accession>
<dbReference type="InterPro" id="IPR001680">
    <property type="entry name" value="WD40_rpt"/>
</dbReference>
<evidence type="ECO:0000256" key="5">
    <source>
        <dbReference type="ARBA" id="ARBA00022776"/>
    </source>
</evidence>
<feature type="repeat" description="WD" evidence="7">
    <location>
        <begin position="312"/>
        <end position="343"/>
    </location>
</feature>
<evidence type="ECO:0000313" key="10">
    <source>
        <dbReference type="EMBL" id="KAJ8306540.1"/>
    </source>
</evidence>
<dbReference type="Proteomes" id="UP001217089">
    <property type="component" value="Unassembled WGS sequence"/>
</dbReference>
<dbReference type="SMART" id="SM00320">
    <property type="entry name" value="WD40"/>
    <property type="match status" value="6"/>
</dbReference>
<protein>
    <recommendedName>
        <fullName evidence="9">CDC20/Fizzy WD40 domain-containing protein</fullName>
    </recommendedName>
</protein>
<evidence type="ECO:0000259" key="9">
    <source>
        <dbReference type="Pfam" id="PF24807"/>
    </source>
</evidence>
<organism evidence="10 11">
    <name type="scientific">Tegillarca granosa</name>
    <name type="common">Malaysian cockle</name>
    <name type="synonym">Anadara granosa</name>
    <dbReference type="NCBI Taxonomy" id="220873"/>
    <lineage>
        <taxon>Eukaryota</taxon>
        <taxon>Metazoa</taxon>
        <taxon>Spiralia</taxon>
        <taxon>Lophotrochozoa</taxon>
        <taxon>Mollusca</taxon>
        <taxon>Bivalvia</taxon>
        <taxon>Autobranchia</taxon>
        <taxon>Pteriomorphia</taxon>
        <taxon>Arcoida</taxon>
        <taxon>Arcoidea</taxon>
        <taxon>Arcidae</taxon>
        <taxon>Tegillarca</taxon>
    </lineage>
</organism>
<dbReference type="InterPro" id="IPR033010">
    <property type="entry name" value="Cdc20/Fizzy"/>
</dbReference>
<keyword evidence="3" id="KW-0132">Cell division</keyword>
<dbReference type="CDD" id="cd00200">
    <property type="entry name" value="WD40"/>
    <property type="match status" value="1"/>
</dbReference>
<feature type="domain" description="CDC20/Fizzy WD40" evidence="9">
    <location>
        <begin position="193"/>
        <end position="479"/>
    </location>
</feature>
<dbReference type="PROSITE" id="PS50082">
    <property type="entry name" value="WD_REPEATS_2"/>
    <property type="match status" value="3"/>
</dbReference>
<evidence type="ECO:0000256" key="4">
    <source>
        <dbReference type="ARBA" id="ARBA00022737"/>
    </source>
</evidence>
<dbReference type="InterPro" id="IPR056150">
    <property type="entry name" value="WD40_CDC20-Fz"/>
</dbReference>
<dbReference type="PANTHER" id="PTHR19918">
    <property type="entry name" value="CELL DIVISION CYCLE 20 CDC20 FIZZY -RELATED"/>
    <property type="match status" value="1"/>
</dbReference>
<reference evidence="10 11" key="1">
    <citation type="submission" date="2022-12" db="EMBL/GenBank/DDBJ databases">
        <title>Chromosome-level genome of Tegillarca granosa.</title>
        <authorList>
            <person name="Kim J."/>
        </authorList>
    </citation>
    <scope>NUCLEOTIDE SEQUENCE [LARGE SCALE GENOMIC DNA]</scope>
    <source>
        <strain evidence="10">Teg-2019</strain>
        <tissue evidence="10">Adductor muscle</tissue>
    </source>
</reference>
<feature type="compositionally biased region" description="Low complexity" evidence="8">
    <location>
        <begin position="37"/>
        <end position="51"/>
    </location>
</feature>
<gene>
    <name evidence="10" type="ORF">KUTeg_017085</name>
</gene>
<evidence type="ECO:0000256" key="1">
    <source>
        <dbReference type="ARBA" id="ARBA00006445"/>
    </source>
</evidence>